<dbReference type="Proteomes" id="UP000595483">
    <property type="component" value="Segment"/>
</dbReference>
<accession>A0A7S5QSW0</accession>
<gene>
    <name evidence="1" type="ORF">crAss002_29</name>
</gene>
<protein>
    <submittedName>
        <fullName evidence="1">Putative stabilization protein</fullName>
    </submittedName>
</protein>
<name>A0A7S5QSW0_9CAUD</name>
<keyword evidence="2" id="KW-1185">Reference proteome</keyword>
<reference evidence="1 2" key="1">
    <citation type="submission" date="2020-01" db="EMBL/GenBank/DDBJ databases">
        <title>PhicrAss002; a novel member of the crAss-like phage family isolated from the human gut following selective antibiotic enrichment.</title>
        <authorList>
            <person name="Guerin E."/>
            <person name="Shkoporov A.N."/>
            <person name="Stockdale S.R."/>
            <person name="Khokhlova E.V."/>
            <person name="Clooney A.G."/>
            <person name="Daly K.M."/>
            <person name="Draper L.A."/>
            <person name="Ross P.R."/>
            <person name="Hill C."/>
        </authorList>
    </citation>
    <scope>NUCLEOTIDE SEQUENCE [LARGE SCALE GENOMIC DNA]</scope>
</reference>
<proteinExistence type="predicted"/>
<sequence>MEIVKELNKDDGLEFIKNGSITHAVNVIVSKDGNSIQNEQSLETIVTLDENERIVGIIPCAKELVIFTASNKIYRYNEDNKELSLIEASWKWYGGEVFGTYTYNIRGDLIIAISERDPREDVPLKVINLNNANLGSDNIFTLNPDIPQTTVVDYGQEYGGRMRNGTYLLFIRFEISDNEFSSWKDLGVVIYLSPSLTSNIISSVTLQGPTNTTSTYDIRDYAREDIEYNVNSIFATLNIDNKSGNTFKSFQIAYICTYKDGKEAFNLGSYSFNESGTYRISGNRSSKESISVDEVLISANNFNLYNVKTMCNYNNRLYVANYKEETRKLDISNIDTSSIAVGVCMEEDYYGNRLNDGYVLNVGKPIEDEVYRFYIHYVRPDGSYTEGIVIENNNYRHKKDDGTWEKIPVQIVIGRYYNTSTNKDVDIMFDCYDDTKVSDVKAAIEQAKIDYPGYYSSTIKDKLGLIDMAEKAKIDYYWFNLDPRFTNGNTTHASPYWNMIFCCPYTNNNGDRLFRTPHKIKGNFTFREVPMYEGFVGFFISYEEIQSILICDGILDQHRDIAIGISTSSKLQSSFNSVIPYGYSYQFYSDDIYVLKKSATPNVFVDLGVFSFMNRDAQSANEGWAAKYIAKDCFPSSNKIANIVNTDPYYNIENTYNMGVSASIISNTGGQYYKLTFPSVGKAITPVTVNVMDDGSAIKLTTIGRLLYVSQEIYIKKEGVKLIRLGQTKYINGEITPTGKYMYGDNLQKQNVTGFVSLQSVIIFDSGGVKFVGDWCPRFGDDSLQDERFYRRYIDNLNPSANTRDNLHINAVEFYKQTPYLPSAKIMKNNVPEVYFTYTSLGVIKNIGNKQLTAATLFDLYEIASMYYDYARPNLNAYNPNAVSNQITTYGKFIRRSNVLQSESTANAWRQFPADGYKVISENKGDIINILGIGIYLIAHCEHSMFIFNRDSTLVTKDKDVQMYMPDAFDTEYQEVFTSEKGYGGLQDYNAFTCNETGYIFFDKSKRRIYRFDDKQLNDITDGIQSIIDNYVTEDTIIDMGMDKENNRLICSFTGENWIITLSYSFITSSWISIHNYSGKYFNTKTELYLTNDNALNYVYRLGNIKVNTFLDYGDCTIPESKNIFYLGDKNVGCAVIDIIFNLEFETIKLLNYICYAIKNSSNINYSGDKILIFTNSCISSEWDISNEERNVPNLTKAYYEHGKWNFNYFRNLINTVELQEPINRLTGKYNFSIMDGEEDRITISKNYKASDSLINGKYIGIRFIIHETNSKVSLSNIECYVNKYRE</sequence>
<organism evidence="1 2">
    <name type="scientific">Bacteroides phage crAss002</name>
    <dbReference type="NCBI Taxonomy" id="2709317"/>
    <lineage>
        <taxon>Viruses</taxon>
        <taxon>Duplodnaviria</taxon>
        <taxon>Heunggongvirae</taxon>
        <taxon>Uroviricota</taxon>
        <taxon>Caudoviricetes</taxon>
        <taxon>Crassvirales</taxon>
        <taxon>Intestiviridae</taxon>
        <taxon>Churivirinae</taxon>
        <taxon>Jahgtovirus</taxon>
        <taxon>Jahgtovirus secundus</taxon>
    </lineage>
</organism>
<dbReference type="EMBL" id="MN917146">
    <property type="protein sequence ID" value="QIG59139.1"/>
    <property type="molecule type" value="Genomic_DNA"/>
</dbReference>
<evidence type="ECO:0000313" key="1">
    <source>
        <dbReference type="EMBL" id="QIG59139.1"/>
    </source>
</evidence>
<evidence type="ECO:0000313" key="2">
    <source>
        <dbReference type="Proteomes" id="UP000595483"/>
    </source>
</evidence>